<organism evidence="1 2">
    <name type="scientific">Serratia odorifera</name>
    <dbReference type="NCBI Taxonomy" id="618"/>
    <lineage>
        <taxon>Bacteria</taxon>
        <taxon>Pseudomonadati</taxon>
        <taxon>Pseudomonadota</taxon>
        <taxon>Gammaproteobacteria</taxon>
        <taxon>Enterobacterales</taxon>
        <taxon>Yersiniaceae</taxon>
        <taxon>Serratia</taxon>
    </lineage>
</organism>
<protein>
    <submittedName>
        <fullName evidence="1">Uncharacterized protein</fullName>
    </submittedName>
</protein>
<proteinExistence type="predicted"/>
<evidence type="ECO:0000313" key="1">
    <source>
        <dbReference type="EMBL" id="VDZ61532.1"/>
    </source>
</evidence>
<dbReference type="AlphaFoldDB" id="A0A3S4HQF0"/>
<evidence type="ECO:0000313" key="2">
    <source>
        <dbReference type="Proteomes" id="UP000281391"/>
    </source>
</evidence>
<dbReference type="EMBL" id="LR134117">
    <property type="protein sequence ID" value="VDZ61532.1"/>
    <property type="molecule type" value="Genomic_DNA"/>
</dbReference>
<name>A0A3S4HQF0_SEROD</name>
<reference evidence="1 2" key="1">
    <citation type="submission" date="2018-12" db="EMBL/GenBank/DDBJ databases">
        <authorList>
            <consortium name="Pathogen Informatics"/>
        </authorList>
    </citation>
    <scope>NUCLEOTIDE SEQUENCE [LARGE SCALE GENOMIC DNA]</scope>
    <source>
        <strain evidence="1 2">NCTC11214</strain>
    </source>
</reference>
<gene>
    <name evidence="1" type="ORF">NCTC11214_03778</name>
</gene>
<sequence>MNMMSYDEIRSSFAYSNYAYYRNLLNLQKYGGNFCLGCGICKWF</sequence>
<dbReference type="KEGG" id="sof:NCTC11214_03778"/>
<dbReference type="Proteomes" id="UP000281391">
    <property type="component" value="Chromosome"/>
</dbReference>
<accession>A0A3S4HQF0</accession>